<dbReference type="Pfam" id="PF04149">
    <property type="entry name" value="DUF397"/>
    <property type="match status" value="1"/>
</dbReference>
<comment type="caution">
    <text evidence="3">The sequence shown here is derived from an EMBL/GenBank/DDBJ whole genome shotgun (WGS) entry which is preliminary data.</text>
</comment>
<keyword evidence="4" id="KW-1185">Reference proteome</keyword>
<proteinExistence type="predicted"/>
<gene>
    <name evidence="3" type="ORF">Alo02nite_21730</name>
</gene>
<dbReference type="InterPro" id="IPR007278">
    <property type="entry name" value="DUF397"/>
</dbReference>
<dbReference type="Proteomes" id="UP000631312">
    <property type="component" value="Unassembled WGS sequence"/>
</dbReference>
<feature type="region of interest" description="Disordered" evidence="1">
    <location>
        <begin position="83"/>
        <end position="103"/>
    </location>
</feature>
<evidence type="ECO:0000256" key="1">
    <source>
        <dbReference type="SAM" id="MobiDB-lite"/>
    </source>
</evidence>
<sequence length="175" mass="19015">MASEIDLRRLGRPLWANLMDWPRRAARTCLAIDVDYPAWVAWYHPPRGTDPACWSALLVSGDPWPVHVNAATPGELRSAIAAREAEHRPHSPAETAAGDTKERNTSMDLLNDGKPFKSSKSGAAGHCVTVQHLPSGGVAVAHSQDPDGVKIRYTPEEWTAFLEGAKSGEFDLPTV</sequence>
<evidence type="ECO:0000313" key="4">
    <source>
        <dbReference type="Proteomes" id="UP000631312"/>
    </source>
</evidence>
<dbReference type="EMBL" id="BOMP01000032">
    <property type="protein sequence ID" value="GIE39275.1"/>
    <property type="molecule type" value="Genomic_DNA"/>
</dbReference>
<organism evidence="3 4">
    <name type="scientific">Actinoplanes lobatus</name>
    <dbReference type="NCBI Taxonomy" id="113568"/>
    <lineage>
        <taxon>Bacteria</taxon>
        <taxon>Bacillati</taxon>
        <taxon>Actinomycetota</taxon>
        <taxon>Actinomycetes</taxon>
        <taxon>Micromonosporales</taxon>
        <taxon>Micromonosporaceae</taxon>
        <taxon>Actinoplanes</taxon>
    </lineage>
</organism>
<protein>
    <recommendedName>
        <fullName evidence="2">DUF397 domain-containing protein</fullName>
    </recommendedName>
</protein>
<evidence type="ECO:0000313" key="3">
    <source>
        <dbReference type="EMBL" id="GIE39275.1"/>
    </source>
</evidence>
<reference evidence="3 4" key="1">
    <citation type="submission" date="2021-01" db="EMBL/GenBank/DDBJ databases">
        <title>Whole genome shotgun sequence of Actinoplanes lobatus NBRC 12513.</title>
        <authorList>
            <person name="Komaki H."/>
            <person name="Tamura T."/>
        </authorList>
    </citation>
    <scope>NUCLEOTIDE SEQUENCE [LARGE SCALE GENOMIC DNA]</scope>
    <source>
        <strain evidence="3 4">NBRC 12513</strain>
    </source>
</reference>
<evidence type="ECO:0000259" key="2">
    <source>
        <dbReference type="Pfam" id="PF04149"/>
    </source>
</evidence>
<name>A0ABQ4AEE3_9ACTN</name>
<feature type="domain" description="DUF397" evidence="2">
    <location>
        <begin position="116"/>
        <end position="166"/>
    </location>
</feature>
<accession>A0ABQ4AEE3</accession>